<name>A0A6H1ZEE4_9ZZZZ</name>
<dbReference type="EMBL" id="MT143997">
    <property type="protein sequence ID" value="QJA45791.1"/>
    <property type="molecule type" value="Genomic_DNA"/>
</dbReference>
<organism evidence="1">
    <name type="scientific">viral metagenome</name>
    <dbReference type="NCBI Taxonomy" id="1070528"/>
    <lineage>
        <taxon>unclassified sequences</taxon>
        <taxon>metagenomes</taxon>
        <taxon>organismal metagenomes</taxon>
    </lineage>
</organism>
<sequence length="228" mass="26230">MSMEANQLLGFLKFFHNPEYMELMLDGVIHCQTPEAYRLASQEGRGDLNESCSMSWRRVRGDPDIELHINGRTVPLEDLNAVTVHGERGDSWLTCWLALRLPAEQEDLDELKRDLARMKVEFGSHYVFLPAFHAVSYLNRLKESADKPMWAAEVSYEEHHVRWSARCKSAAYSYQREYRVGFGECDVHDTEPYVFSCPGGFRDLMYADKELQLVNEDTGKVLLDVGSL</sequence>
<proteinExistence type="predicted"/>
<dbReference type="EMBL" id="MT144603">
    <property type="protein sequence ID" value="QJH94626.1"/>
    <property type="molecule type" value="Genomic_DNA"/>
</dbReference>
<dbReference type="AlphaFoldDB" id="A0A6H1ZEE4"/>
<evidence type="ECO:0000313" key="1">
    <source>
        <dbReference type="EMBL" id="QJA45791.1"/>
    </source>
</evidence>
<evidence type="ECO:0000313" key="2">
    <source>
        <dbReference type="EMBL" id="QJH94626.1"/>
    </source>
</evidence>
<accession>A0A6H1ZEE4</accession>
<reference evidence="1" key="1">
    <citation type="submission" date="2020-03" db="EMBL/GenBank/DDBJ databases">
        <title>The deep terrestrial virosphere.</title>
        <authorList>
            <person name="Holmfeldt K."/>
            <person name="Nilsson E."/>
            <person name="Simone D."/>
            <person name="Lopez-Fernandez M."/>
            <person name="Wu X."/>
            <person name="de Brujin I."/>
            <person name="Lundin D."/>
            <person name="Andersson A."/>
            <person name="Bertilsson S."/>
            <person name="Dopson M."/>
        </authorList>
    </citation>
    <scope>NUCLEOTIDE SEQUENCE</scope>
    <source>
        <strain evidence="1">TM448A00282</strain>
        <strain evidence="2">TM448B00260</strain>
    </source>
</reference>
<gene>
    <name evidence="1" type="ORF">TM448A00282_0025</name>
    <name evidence="2" type="ORF">TM448B00260_0030</name>
</gene>
<protein>
    <submittedName>
        <fullName evidence="1">Uncharacterized protein</fullName>
    </submittedName>
</protein>